<gene>
    <name evidence="2" type="ORF">SAMN04515677_103381</name>
</gene>
<keyword evidence="1" id="KW-0812">Transmembrane</keyword>
<protein>
    <submittedName>
        <fullName evidence="2">Uncharacterized protein</fullName>
    </submittedName>
</protein>
<dbReference type="Proteomes" id="UP000199068">
    <property type="component" value="Unassembled WGS sequence"/>
</dbReference>
<evidence type="ECO:0000313" key="2">
    <source>
        <dbReference type="EMBL" id="SDL78464.1"/>
    </source>
</evidence>
<feature type="transmembrane region" description="Helical" evidence="1">
    <location>
        <begin position="20"/>
        <end position="37"/>
    </location>
</feature>
<dbReference type="AlphaFoldDB" id="A0A1G9MWF7"/>
<name>A0A1G9MWF7_9FIRM</name>
<organism evidence="2 3">
    <name type="scientific">Romboutsia lituseburensis DSM 797</name>
    <dbReference type="NCBI Taxonomy" id="1121325"/>
    <lineage>
        <taxon>Bacteria</taxon>
        <taxon>Bacillati</taxon>
        <taxon>Bacillota</taxon>
        <taxon>Clostridia</taxon>
        <taxon>Peptostreptococcales</taxon>
        <taxon>Peptostreptococcaceae</taxon>
        <taxon>Romboutsia</taxon>
    </lineage>
</organism>
<dbReference type="EMBL" id="FNGW01000003">
    <property type="protein sequence ID" value="SDL78464.1"/>
    <property type="molecule type" value="Genomic_DNA"/>
</dbReference>
<keyword evidence="1" id="KW-0472">Membrane</keyword>
<dbReference type="STRING" id="1121325.SAMN04515677_103381"/>
<keyword evidence="3" id="KW-1185">Reference proteome</keyword>
<proteinExistence type="predicted"/>
<evidence type="ECO:0000256" key="1">
    <source>
        <dbReference type="SAM" id="Phobius"/>
    </source>
</evidence>
<reference evidence="2 3" key="1">
    <citation type="submission" date="2016-10" db="EMBL/GenBank/DDBJ databases">
        <authorList>
            <person name="de Groot N.N."/>
        </authorList>
    </citation>
    <scope>NUCLEOTIDE SEQUENCE [LARGE SCALE GENOMIC DNA]</scope>
    <source>
        <strain evidence="2 3">DSM 797</strain>
    </source>
</reference>
<evidence type="ECO:0000313" key="3">
    <source>
        <dbReference type="Proteomes" id="UP000199068"/>
    </source>
</evidence>
<feature type="transmembrane region" description="Helical" evidence="1">
    <location>
        <begin position="43"/>
        <end position="60"/>
    </location>
</feature>
<accession>A0A1G9MWF7</accession>
<keyword evidence="1" id="KW-1133">Transmembrane helix</keyword>
<feature type="transmembrane region" description="Helical" evidence="1">
    <location>
        <begin position="72"/>
        <end position="91"/>
    </location>
</feature>
<dbReference type="RefSeq" id="WP_092725068.1">
    <property type="nucleotide sequence ID" value="NZ_FNGW01000003.1"/>
</dbReference>
<sequence length="93" mass="10563">MDIFSKVPGFRSENQTKKIVAIIYYLFFIGNMTVIAMSSPESVLITIPPIILPFTVFGLVDIKENIKNKKLIVNTILPTILLSIITFLAYYQH</sequence>